<keyword evidence="2 4" id="KW-0813">Transport</keyword>
<dbReference type="PANTHER" id="PTHR30570">
    <property type="entry name" value="PERIPLASMIC PHOSPHATE BINDING COMPONENT OF PHOSPHATE ABC TRANSPORTER"/>
    <property type="match status" value="1"/>
</dbReference>
<keyword evidence="4" id="KW-0592">Phosphate transport</keyword>
<evidence type="ECO:0000256" key="1">
    <source>
        <dbReference type="ARBA" id="ARBA00008725"/>
    </source>
</evidence>
<evidence type="ECO:0000256" key="4">
    <source>
        <dbReference type="RuleBase" id="RU367119"/>
    </source>
</evidence>
<dbReference type="InterPro" id="IPR011862">
    <property type="entry name" value="Phos-bd"/>
</dbReference>
<dbReference type="Gene3D" id="3.40.190.10">
    <property type="entry name" value="Periplasmic binding protein-like II"/>
    <property type="match status" value="2"/>
</dbReference>
<dbReference type="SUPFAM" id="SSF53850">
    <property type="entry name" value="Periplasmic binding protein-like II"/>
    <property type="match status" value="1"/>
</dbReference>
<keyword evidence="3 4" id="KW-0732">Signal</keyword>
<comment type="function">
    <text evidence="4">Involved in the system for phosphate transport across the cytoplasmic membrane.</text>
</comment>
<dbReference type="RefSeq" id="WP_338437801.1">
    <property type="nucleotide sequence ID" value="NZ_CP034671.2"/>
</dbReference>
<evidence type="ECO:0000259" key="5">
    <source>
        <dbReference type="Pfam" id="PF12849"/>
    </source>
</evidence>
<gene>
    <name evidence="6" type="ORF">EKO22_08850</name>
</gene>
<dbReference type="NCBIfam" id="TIGR02136">
    <property type="entry name" value="ptsS_2"/>
    <property type="match status" value="1"/>
</dbReference>
<evidence type="ECO:0000256" key="2">
    <source>
        <dbReference type="ARBA" id="ARBA00022448"/>
    </source>
</evidence>
<sequence length="338" mass="36689">MTTLKPVLRRAATLLPIVAVAASSFLPMQEASAQRALVTADGSSTVFPISEAVAEEFQKRNKNINVTVGVSGTGGGFKRFCNGEIDIANASRPIKKEEIEACRKKGIRYIELPVAFDALTVVVNKSNPVNSITTAELAKIFGRDAEKKVTNWRQVKSSFPNLPLRVYAPGTDSGTYDYFNEAILNKKGTRGDLTASEDDNILVQGVSRDRGGIGFFGFSYYEENKNRLKALAVVNSNGKAVMPSVQNVINGTYDPLARPVFIYVSEQAAKKANVRSFVNFYLQNAGKLSREVGFVPLPARAYTAATQRFRSNKTGTVFAGKSLVGATIEELLKAEGIN</sequence>
<dbReference type="InterPro" id="IPR050811">
    <property type="entry name" value="Phosphate_ABC_transporter"/>
</dbReference>
<dbReference type="PANTHER" id="PTHR30570:SF1">
    <property type="entry name" value="PHOSPHATE-BINDING PROTEIN PSTS"/>
    <property type="match status" value="1"/>
</dbReference>
<dbReference type="CDD" id="cd13654">
    <property type="entry name" value="PBP2_phosphate_like_2"/>
    <property type="match status" value="1"/>
</dbReference>
<dbReference type="GO" id="GO:0006817">
    <property type="term" value="P:phosphate ion transport"/>
    <property type="evidence" value="ECO:0007669"/>
    <property type="project" value="UniProtKB-UniRule"/>
</dbReference>
<dbReference type="AlphaFoldDB" id="A0AAT9JXK2"/>
<accession>A0AAT9JXK2</accession>
<dbReference type="FunFam" id="3.40.190.10:FF:000055">
    <property type="entry name" value="Phosphate ABC transporter, phosphate-binding protein"/>
    <property type="match status" value="1"/>
</dbReference>
<evidence type="ECO:0000256" key="3">
    <source>
        <dbReference type="ARBA" id="ARBA00022729"/>
    </source>
</evidence>
<evidence type="ECO:0000313" key="6">
    <source>
        <dbReference type="EMBL" id="QFZ92438.2"/>
    </source>
</evidence>
<feature type="signal peptide" evidence="4">
    <location>
        <begin position="1"/>
        <end position="21"/>
    </location>
</feature>
<dbReference type="EMBL" id="CP034671">
    <property type="protein sequence ID" value="QFZ92438.2"/>
    <property type="molecule type" value="Genomic_DNA"/>
</dbReference>
<dbReference type="GO" id="GO:0042301">
    <property type="term" value="F:phosphate ion binding"/>
    <property type="evidence" value="ECO:0007669"/>
    <property type="project" value="UniProtKB-UniRule"/>
</dbReference>
<reference evidence="6" key="1">
    <citation type="submission" date="2024-01" db="EMBL/GenBank/DDBJ databases">
        <title>Synechococcus elongatus PCC 11802, a close yet different native of Synechococcus elongatus PCC 11801.</title>
        <authorList>
            <person name="Jaiswal D."/>
            <person name="Sengupta A."/>
            <person name="Sengupta S."/>
            <person name="Pakrasi H.B."/>
            <person name="Wangikar P."/>
        </authorList>
    </citation>
    <scope>NUCLEOTIDE SEQUENCE</scope>
    <source>
        <strain evidence="6">PCC 11802</strain>
    </source>
</reference>
<name>A0AAT9JXK2_SYNEL</name>
<dbReference type="Pfam" id="PF12849">
    <property type="entry name" value="PBP_like_2"/>
    <property type="match status" value="1"/>
</dbReference>
<protein>
    <recommendedName>
        <fullName evidence="4">Phosphate-binding protein</fullName>
    </recommendedName>
</protein>
<feature type="chain" id="PRO_5043109709" description="Phosphate-binding protein" evidence="4">
    <location>
        <begin position="22"/>
        <end position="338"/>
    </location>
</feature>
<proteinExistence type="inferred from homology"/>
<organism evidence="6">
    <name type="scientific">Synechococcus elongatus PCC 11802</name>
    <dbReference type="NCBI Taxonomy" id="2283154"/>
    <lineage>
        <taxon>Bacteria</taxon>
        <taxon>Bacillati</taxon>
        <taxon>Cyanobacteriota</taxon>
        <taxon>Cyanophyceae</taxon>
        <taxon>Synechococcales</taxon>
        <taxon>Synechococcaceae</taxon>
        <taxon>Synechococcus</taxon>
    </lineage>
</organism>
<dbReference type="InterPro" id="IPR024370">
    <property type="entry name" value="PBP_domain"/>
</dbReference>
<comment type="similarity">
    <text evidence="1 4">Belongs to the PstS family.</text>
</comment>
<feature type="domain" description="PBP" evidence="5">
    <location>
        <begin position="33"/>
        <end position="282"/>
    </location>
</feature>